<dbReference type="InterPro" id="IPR003661">
    <property type="entry name" value="HisK_dim/P_dom"/>
</dbReference>
<accession>A0ABW2QH32</accession>
<dbReference type="SMART" id="SM00091">
    <property type="entry name" value="PAS"/>
    <property type="match status" value="1"/>
</dbReference>
<evidence type="ECO:0000256" key="4">
    <source>
        <dbReference type="PROSITE-ProRule" id="PRU00169"/>
    </source>
</evidence>
<dbReference type="InterPro" id="IPR001789">
    <property type="entry name" value="Sig_transdc_resp-reg_receiver"/>
</dbReference>
<feature type="domain" description="Response regulatory" evidence="7">
    <location>
        <begin position="735"/>
        <end position="854"/>
    </location>
</feature>
<dbReference type="Gene3D" id="3.40.50.2300">
    <property type="match status" value="1"/>
</dbReference>
<name>A0ABW2QH32_9BURK</name>
<dbReference type="PROSITE" id="PS50113">
    <property type="entry name" value="PAC"/>
    <property type="match status" value="1"/>
</dbReference>
<evidence type="ECO:0000313" key="10">
    <source>
        <dbReference type="EMBL" id="MFC7408754.1"/>
    </source>
</evidence>
<dbReference type="PANTHER" id="PTHR45339:SF5">
    <property type="entry name" value="HISTIDINE KINASE"/>
    <property type="match status" value="1"/>
</dbReference>
<keyword evidence="5" id="KW-1133">Transmembrane helix</keyword>
<dbReference type="PANTHER" id="PTHR45339">
    <property type="entry name" value="HYBRID SIGNAL TRANSDUCTION HISTIDINE KINASE J"/>
    <property type="match status" value="1"/>
</dbReference>
<feature type="domain" description="PAS" evidence="8">
    <location>
        <begin position="340"/>
        <end position="386"/>
    </location>
</feature>
<dbReference type="SMART" id="SM00388">
    <property type="entry name" value="HisKA"/>
    <property type="match status" value="1"/>
</dbReference>
<evidence type="ECO:0000259" key="7">
    <source>
        <dbReference type="PROSITE" id="PS50110"/>
    </source>
</evidence>
<dbReference type="PROSITE" id="PS50109">
    <property type="entry name" value="HIS_KIN"/>
    <property type="match status" value="1"/>
</dbReference>
<dbReference type="EC" id="2.7.13.3" evidence="2"/>
<dbReference type="Gene3D" id="1.10.287.130">
    <property type="match status" value="1"/>
</dbReference>
<feature type="modified residue" description="4-aspartylphosphate" evidence="4">
    <location>
        <position position="784"/>
    </location>
</feature>
<dbReference type="Pfam" id="PF02518">
    <property type="entry name" value="HATPase_c"/>
    <property type="match status" value="1"/>
</dbReference>
<dbReference type="SUPFAM" id="SSF52172">
    <property type="entry name" value="CheY-like"/>
    <property type="match status" value="1"/>
</dbReference>
<comment type="catalytic activity">
    <reaction evidence="1">
        <text>ATP + protein L-histidine = ADP + protein N-phospho-L-histidine.</text>
        <dbReference type="EC" id="2.7.13.3"/>
    </reaction>
</comment>
<dbReference type="PROSITE" id="PS50112">
    <property type="entry name" value="PAS"/>
    <property type="match status" value="1"/>
</dbReference>
<dbReference type="InterPro" id="IPR011006">
    <property type="entry name" value="CheY-like_superfamily"/>
</dbReference>
<dbReference type="NCBIfam" id="TIGR00229">
    <property type="entry name" value="sensory_box"/>
    <property type="match status" value="1"/>
</dbReference>
<keyword evidence="10" id="KW-0547">Nucleotide-binding</keyword>
<dbReference type="EMBL" id="JBHTCA010000004">
    <property type="protein sequence ID" value="MFC7408754.1"/>
    <property type="molecule type" value="Genomic_DNA"/>
</dbReference>
<keyword evidence="5" id="KW-0812">Transmembrane</keyword>
<evidence type="ECO:0000313" key="11">
    <source>
        <dbReference type="Proteomes" id="UP001596501"/>
    </source>
</evidence>
<dbReference type="PROSITE" id="PS50110">
    <property type="entry name" value="RESPONSE_REGULATORY"/>
    <property type="match status" value="1"/>
</dbReference>
<dbReference type="SUPFAM" id="SSF47384">
    <property type="entry name" value="Homodimeric domain of signal transducing histidine kinase"/>
    <property type="match status" value="1"/>
</dbReference>
<dbReference type="InterPro" id="IPR036890">
    <property type="entry name" value="HATPase_C_sf"/>
</dbReference>
<dbReference type="Gene3D" id="3.30.450.20">
    <property type="entry name" value="PAS domain"/>
    <property type="match status" value="2"/>
</dbReference>
<dbReference type="Pfam" id="PF00512">
    <property type="entry name" value="HisKA"/>
    <property type="match status" value="1"/>
</dbReference>
<evidence type="ECO:0000259" key="6">
    <source>
        <dbReference type="PROSITE" id="PS50109"/>
    </source>
</evidence>
<dbReference type="CDD" id="cd17546">
    <property type="entry name" value="REC_hyHK_CKI1_RcsC-like"/>
    <property type="match status" value="1"/>
</dbReference>
<gene>
    <name evidence="10" type="ORF">ACFQPB_07770</name>
</gene>
<proteinExistence type="predicted"/>
<evidence type="ECO:0000256" key="2">
    <source>
        <dbReference type="ARBA" id="ARBA00012438"/>
    </source>
</evidence>
<feature type="domain" description="PAC" evidence="9">
    <location>
        <begin position="411"/>
        <end position="465"/>
    </location>
</feature>
<dbReference type="Proteomes" id="UP001596501">
    <property type="component" value="Unassembled WGS sequence"/>
</dbReference>
<dbReference type="Pfam" id="PF13426">
    <property type="entry name" value="PAS_9"/>
    <property type="match status" value="1"/>
</dbReference>
<keyword evidence="3 4" id="KW-0597">Phosphoprotein</keyword>
<dbReference type="InterPro" id="IPR003594">
    <property type="entry name" value="HATPase_dom"/>
</dbReference>
<reference evidence="11" key="1">
    <citation type="journal article" date="2019" name="Int. J. Syst. Evol. Microbiol.">
        <title>The Global Catalogue of Microorganisms (GCM) 10K type strain sequencing project: providing services to taxonomists for standard genome sequencing and annotation.</title>
        <authorList>
            <consortium name="The Broad Institute Genomics Platform"/>
            <consortium name="The Broad Institute Genome Sequencing Center for Infectious Disease"/>
            <person name="Wu L."/>
            <person name="Ma J."/>
        </authorList>
    </citation>
    <scope>NUCLEOTIDE SEQUENCE [LARGE SCALE GENOMIC DNA]</scope>
    <source>
        <strain evidence="11">CGMCC 1.12371</strain>
    </source>
</reference>
<evidence type="ECO:0000256" key="3">
    <source>
        <dbReference type="ARBA" id="ARBA00022553"/>
    </source>
</evidence>
<evidence type="ECO:0000256" key="1">
    <source>
        <dbReference type="ARBA" id="ARBA00000085"/>
    </source>
</evidence>
<dbReference type="PRINTS" id="PR00344">
    <property type="entry name" value="BCTRLSENSOR"/>
</dbReference>
<dbReference type="GO" id="GO:0005524">
    <property type="term" value="F:ATP binding"/>
    <property type="evidence" value="ECO:0007669"/>
    <property type="project" value="UniProtKB-KW"/>
</dbReference>
<keyword evidence="11" id="KW-1185">Reference proteome</keyword>
<protein>
    <recommendedName>
        <fullName evidence="2">histidine kinase</fullName>
        <ecNumber evidence="2">2.7.13.3</ecNumber>
    </recommendedName>
</protein>
<feature type="transmembrane region" description="Helical" evidence="5">
    <location>
        <begin position="24"/>
        <end position="46"/>
    </location>
</feature>
<feature type="domain" description="Histidine kinase" evidence="6">
    <location>
        <begin position="483"/>
        <end position="711"/>
    </location>
</feature>
<dbReference type="SMART" id="SM00086">
    <property type="entry name" value="PAC"/>
    <property type="match status" value="1"/>
</dbReference>
<evidence type="ECO:0000259" key="9">
    <source>
        <dbReference type="PROSITE" id="PS50113"/>
    </source>
</evidence>
<dbReference type="InterPro" id="IPR035965">
    <property type="entry name" value="PAS-like_dom_sf"/>
</dbReference>
<dbReference type="InterPro" id="IPR000700">
    <property type="entry name" value="PAS-assoc_C"/>
</dbReference>
<dbReference type="CDD" id="cd00130">
    <property type="entry name" value="PAS"/>
    <property type="match status" value="1"/>
</dbReference>
<comment type="caution">
    <text evidence="10">The sequence shown here is derived from an EMBL/GenBank/DDBJ whole genome shotgun (WGS) entry which is preliminary data.</text>
</comment>
<dbReference type="SUPFAM" id="SSF55874">
    <property type="entry name" value="ATPase domain of HSP90 chaperone/DNA topoisomerase II/histidine kinase"/>
    <property type="match status" value="1"/>
</dbReference>
<keyword evidence="5" id="KW-0472">Membrane</keyword>
<dbReference type="RefSeq" id="WP_382221506.1">
    <property type="nucleotide sequence ID" value="NZ_JBHTCA010000004.1"/>
</dbReference>
<dbReference type="InterPro" id="IPR005467">
    <property type="entry name" value="His_kinase_dom"/>
</dbReference>
<dbReference type="CDD" id="cd00082">
    <property type="entry name" value="HisKA"/>
    <property type="match status" value="1"/>
</dbReference>
<dbReference type="Pfam" id="PF00072">
    <property type="entry name" value="Response_reg"/>
    <property type="match status" value="1"/>
</dbReference>
<dbReference type="Gene3D" id="3.30.565.10">
    <property type="entry name" value="Histidine kinase-like ATPase, C-terminal domain"/>
    <property type="match status" value="1"/>
</dbReference>
<feature type="transmembrane region" description="Helical" evidence="5">
    <location>
        <begin position="303"/>
        <end position="323"/>
    </location>
</feature>
<dbReference type="InterPro" id="IPR004358">
    <property type="entry name" value="Sig_transdc_His_kin-like_C"/>
</dbReference>
<evidence type="ECO:0000256" key="5">
    <source>
        <dbReference type="SAM" id="Phobius"/>
    </source>
</evidence>
<dbReference type="SMART" id="SM00387">
    <property type="entry name" value="HATPase_c"/>
    <property type="match status" value="1"/>
</dbReference>
<dbReference type="SUPFAM" id="SSF55785">
    <property type="entry name" value="PYP-like sensor domain (PAS domain)"/>
    <property type="match status" value="1"/>
</dbReference>
<organism evidence="10 11">
    <name type="scientific">Hydrogenophaga atypica</name>
    <dbReference type="NCBI Taxonomy" id="249409"/>
    <lineage>
        <taxon>Bacteria</taxon>
        <taxon>Pseudomonadati</taxon>
        <taxon>Pseudomonadota</taxon>
        <taxon>Betaproteobacteria</taxon>
        <taxon>Burkholderiales</taxon>
        <taxon>Comamonadaceae</taxon>
        <taxon>Hydrogenophaga</taxon>
    </lineage>
</organism>
<dbReference type="InterPro" id="IPR036097">
    <property type="entry name" value="HisK_dim/P_sf"/>
</dbReference>
<dbReference type="SMART" id="SM00448">
    <property type="entry name" value="REC"/>
    <property type="match status" value="1"/>
</dbReference>
<dbReference type="InterPro" id="IPR000014">
    <property type="entry name" value="PAS"/>
</dbReference>
<dbReference type="CDD" id="cd18773">
    <property type="entry name" value="PDC1_HK_sensor"/>
    <property type="match status" value="1"/>
</dbReference>
<dbReference type="CDD" id="cd16922">
    <property type="entry name" value="HATPase_EvgS-ArcB-TorS-like"/>
    <property type="match status" value="1"/>
</dbReference>
<evidence type="ECO:0000259" key="8">
    <source>
        <dbReference type="PROSITE" id="PS50112"/>
    </source>
</evidence>
<dbReference type="InterPro" id="IPR001610">
    <property type="entry name" value="PAC"/>
</dbReference>
<keyword evidence="10" id="KW-0067">ATP-binding</keyword>
<sequence>MAQLPGRSFGPPADDPRPAVRYQWLARLFLGLFLVTVLGAVGYAVWRDREVQLEQQLVRAQGNVLIFEDEIGQTLQLVENTLRALPEVSGEPLASASPQWLYGVLRRLQHSQPALRSLSILDRSGRVRASSQPNNLGAVIDTLGFLPADRATGESSVLRVGPVWEGRDIGEARPTLAEQPGDPAKPYFVPLLLRMGEGDEAVWLVAALNPDYLLGRMERFHRPDSDRVHVARLDGRVLFSTDDSPNGGPYPFDDLLPDILTHELGTDEGDALSAYRTLKAYPVFVSVRVDRLAVLADWRRKSAVIGLVTLLGLASVLAGYLWLMRRVRAGEQAEALQQATIVRLSQALEQSPSGMLIVNDQGRIEYSNPFLRQMTGYSAAELQGRTPALLDGGRVDKARYLEVLAQLKAGQIWRGELLRRRRDGQVYPAHVVAAPLRDVSGHITHFVSVEHDLTQEKRTLAELAQARDHAEAATRAKSAFLANMSHEIRTPMNGVIGMVSLLLDSRLDPEQRDQAQTIRESAESLLHLIDDILDFSKVEAGKLVLASAALSPAELCRTCARRLQVTAQGKGLRLVLALADDVPPAVLGDAQRLQQVLVNLLGNAIKFTAAGQVVLRLQRLAPACASDTGAEPGATLRFEVQDEGIGIAPEAQQQLFQPFTQVDSSSSRAFGGTGLGLSISRQLVEAMGGRIGVHSAPGAGATFWFELTLPLASPVVAPLSSHPAPAVALPRLTGRVLLVEDQPVNQKLALAVLGRVGLEAVLAQNGREALDRLRAERFNLVLMDCQMPVMDGFEATERLRAGEAGDAAQTVPVLALTANVMAEDLERCRASGFDGHVPKPFTMKGLHAALVPWLPAASPEAAS</sequence>